<dbReference type="Gene3D" id="2.170.120.30">
    <property type="match status" value="2"/>
</dbReference>
<organism evidence="2 3">
    <name type="scientific">Candidatus Flavonifractor merdigallinarum</name>
    <dbReference type="NCBI Taxonomy" id="2838589"/>
    <lineage>
        <taxon>Bacteria</taxon>
        <taxon>Bacillati</taxon>
        <taxon>Bacillota</taxon>
        <taxon>Clostridia</taxon>
        <taxon>Eubacteriales</taxon>
        <taxon>Oscillospiraceae</taxon>
        <taxon>Flavonifractor</taxon>
    </lineage>
</organism>
<dbReference type="Gene3D" id="2.170.120.40">
    <property type="entry name" value="YbbR-like domain"/>
    <property type="match status" value="2"/>
</dbReference>
<dbReference type="InterPro" id="IPR053154">
    <property type="entry name" value="c-di-AMP_regulator"/>
</dbReference>
<evidence type="ECO:0000313" key="3">
    <source>
        <dbReference type="Proteomes" id="UP000823868"/>
    </source>
</evidence>
<name>A0A9D1Y9Z7_9FIRM</name>
<keyword evidence="1" id="KW-1133">Transmembrane helix</keyword>
<dbReference type="PANTHER" id="PTHR37804">
    <property type="entry name" value="CDAA REGULATORY PROTEIN CDAR"/>
    <property type="match status" value="1"/>
</dbReference>
<protein>
    <recommendedName>
        <fullName evidence="4">YbbR domain-containing protein</fullName>
    </recommendedName>
</protein>
<comment type="caution">
    <text evidence="2">The sequence shown here is derived from an EMBL/GenBank/DDBJ whole genome shotgun (WGS) entry which is preliminary data.</text>
</comment>
<dbReference type="Proteomes" id="UP000823868">
    <property type="component" value="Unassembled WGS sequence"/>
</dbReference>
<gene>
    <name evidence="2" type="ORF">H9841_10130</name>
</gene>
<reference evidence="2" key="1">
    <citation type="journal article" date="2021" name="PeerJ">
        <title>Extensive microbial diversity within the chicken gut microbiome revealed by metagenomics and culture.</title>
        <authorList>
            <person name="Gilroy R."/>
            <person name="Ravi A."/>
            <person name="Getino M."/>
            <person name="Pursley I."/>
            <person name="Horton D.L."/>
            <person name="Alikhan N.F."/>
            <person name="Baker D."/>
            <person name="Gharbi K."/>
            <person name="Hall N."/>
            <person name="Watson M."/>
            <person name="Adriaenssens E.M."/>
            <person name="Foster-Nyarko E."/>
            <person name="Jarju S."/>
            <person name="Secka A."/>
            <person name="Antonio M."/>
            <person name="Oren A."/>
            <person name="Chaudhuri R.R."/>
            <person name="La Ragione R."/>
            <person name="Hildebrand F."/>
            <person name="Pallen M.J."/>
        </authorList>
    </citation>
    <scope>NUCLEOTIDE SEQUENCE</scope>
    <source>
        <strain evidence="2">ChiBcec16_6824</strain>
    </source>
</reference>
<evidence type="ECO:0000313" key="2">
    <source>
        <dbReference type="EMBL" id="HIY22240.1"/>
    </source>
</evidence>
<keyword evidence="1" id="KW-0812">Transmembrane</keyword>
<dbReference type="AlphaFoldDB" id="A0A9D1Y9Z7"/>
<sequence length="410" mass="44156">MEKTNKHGLYIALSILMAIMLWIYVGYIDSNEGTYTIRNVPVVFTGEDVLAERGLMITDGANQTINLSVRTTWSTVLKLSANTMSVVVDVSGIENPGPYSTGYRTVYPAGVSSNSVSITGSTVQNIEYTVARRTQRVVEVKGIFNGDVADGFQQGEFSFAPASVQVEGEEDAVNQVDYALVTLNRDDPLNETFTGEMPFQLIGFDGKPLDTEHLNLETDVSTVQVTLPVVKLKEVELKVDLLPGGGATADNAEVDIEPSTITISGSEEDLATKSEIILGQIDLSQVFSQETYTFDIPLEAGLNNVSGVTQATVTVKITGLATRTLEVDNIQFINTPDGCTPEKVTLSCQVQIRGQQDAVDAVIPSQLRIVADLSNAGRGNQTVDAKVYLDGSSDVGVVGEYKIVVNVKRN</sequence>
<dbReference type="EMBL" id="DXDX01000184">
    <property type="protein sequence ID" value="HIY22240.1"/>
    <property type="molecule type" value="Genomic_DNA"/>
</dbReference>
<reference evidence="2" key="2">
    <citation type="submission" date="2021-04" db="EMBL/GenBank/DDBJ databases">
        <authorList>
            <person name="Gilroy R."/>
        </authorList>
    </citation>
    <scope>NUCLEOTIDE SEQUENCE</scope>
    <source>
        <strain evidence="2">ChiBcec16_6824</strain>
    </source>
</reference>
<evidence type="ECO:0008006" key="4">
    <source>
        <dbReference type="Google" id="ProtNLM"/>
    </source>
</evidence>
<feature type="transmembrane region" description="Helical" evidence="1">
    <location>
        <begin position="7"/>
        <end position="27"/>
    </location>
</feature>
<evidence type="ECO:0000256" key="1">
    <source>
        <dbReference type="SAM" id="Phobius"/>
    </source>
</evidence>
<dbReference type="PANTHER" id="PTHR37804:SF1">
    <property type="entry name" value="CDAA REGULATORY PROTEIN CDAR"/>
    <property type="match status" value="1"/>
</dbReference>
<accession>A0A9D1Y9Z7</accession>
<keyword evidence="1" id="KW-0472">Membrane</keyword>
<proteinExistence type="predicted"/>